<accession>A0A1H7RED1</accession>
<keyword evidence="1" id="KW-1133">Transmembrane helix</keyword>
<dbReference type="STRING" id="188906.SAMN04488526_3042"/>
<keyword evidence="3" id="KW-1185">Reference proteome</keyword>
<evidence type="ECO:0000313" key="2">
    <source>
        <dbReference type="EMBL" id="SEL58328.1"/>
    </source>
</evidence>
<dbReference type="Proteomes" id="UP000199283">
    <property type="component" value="Unassembled WGS sequence"/>
</dbReference>
<name>A0A1H7RED1_9RHOB</name>
<organism evidence="2 3">
    <name type="scientific">Jannaschia helgolandensis</name>
    <dbReference type="NCBI Taxonomy" id="188906"/>
    <lineage>
        <taxon>Bacteria</taxon>
        <taxon>Pseudomonadati</taxon>
        <taxon>Pseudomonadota</taxon>
        <taxon>Alphaproteobacteria</taxon>
        <taxon>Rhodobacterales</taxon>
        <taxon>Roseobacteraceae</taxon>
        <taxon>Jannaschia</taxon>
    </lineage>
</organism>
<keyword evidence="1" id="KW-0472">Membrane</keyword>
<gene>
    <name evidence="2" type="ORF">SAMN04488526_3042</name>
</gene>
<dbReference type="EMBL" id="FNZQ01000006">
    <property type="protein sequence ID" value="SEL58328.1"/>
    <property type="molecule type" value="Genomic_DNA"/>
</dbReference>
<keyword evidence="1" id="KW-0812">Transmembrane</keyword>
<proteinExistence type="predicted"/>
<reference evidence="2 3" key="1">
    <citation type="submission" date="2016-10" db="EMBL/GenBank/DDBJ databases">
        <authorList>
            <person name="de Groot N.N."/>
        </authorList>
    </citation>
    <scope>NUCLEOTIDE SEQUENCE [LARGE SCALE GENOMIC DNA]</scope>
    <source>
        <strain evidence="2 3">DSM 14858</strain>
    </source>
</reference>
<evidence type="ECO:0000313" key="3">
    <source>
        <dbReference type="Proteomes" id="UP000199283"/>
    </source>
</evidence>
<protein>
    <submittedName>
        <fullName evidence="2">Uncharacterized protein</fullName>
    </submittedName>
</protein>
<dbReference type="AlphaFoldDB" id="A0A1H7RED1"/>
<evidence type="ECO:0000256" key="1">
    <source>
        <dbReference type="SAM" id="Phobius"/>
    </source>
</evidence>
<sequence>MTMADKDLDLMLRAARDDTTPLGDGLRARILADAVPAAVAQAASGADRVRAWIGGLVGVPAAAVLGLWLGMAQPTVVLEFVPADVGVDTADAALMDEIFGTVWSEEDAG</sequence>
<feature type="transmembrane region" description="Helical" evidence="1">
    <location>
        <begin position="51"/>
        <end position="71"/>
    </location>
</feature>